<dbReference type="OMA" id="DIFFVEC"/>
<dbReference type="Pfam" id="PF02519">
    <property type="entry name" value="Auxin_inducible"/>
    <property type="match status" value="1"/>
</dbReference>
<dbReference type="STRING" id="3983.A0A2C9V4W2"/>
<dbReference type="GO" id="GO:0009733">
    <property type="term" value="P:response to auxin"/>
    <property type="evidence" value="ECO:0007669"/>
    <property type="project" value="InterPro"/>
</dbReference>
<protein>
    <submittedName>
        <fullName evidence="2">Uncharacterized protein</fullName>
    </submittedName>
</protein>
<evidence type="ECO:0000313" key="2">
    <source>
        <dbReference type="EMBL" id="OAY39484.1"/>
    </source>
</evidence>
<gene>
    <name evidence="2" type="ORF">MANES_10G098000v8</name>
</gene>
<organism evidence="2 3">
    <name type="scientific">Manihot esculenta</name>
    <name type="common">Cassava</name>
    <name type="synonym">Jatropha manihot</name>
    <dbReference type="NCBI Taxonomy" id="3983"/>
    <lineage>
        <taxon>Eukaryota</taxon>
        <taxon>Viridiplantae</taxon>
        <taxon>Streptophyta</taxon>
        <taxon>Embryophyta</taxon>
        <taxon>Tracheophyta</taxon>
        <taxon>Spermatophyta</taxon>
        <taxon>Magnoliopsida</taxon>
        <taxon>eudicotyledons</taxon>
        <taxon>Gunneridae</taxon>
        <taxon>Pentapetalae</taxon>
        <taxon>rosids</taxon>
        <taxon>fabids</taxon>
        <taxon>Malpighiales</taxon>
        <taxon>Euphorbiaceae</taxon>
        <taxon>Crotonoideae</taxon>
        <taxon>Manihoteae</taxon>
        <taxon>Manihot</taxon>
    </lineage>
</organism>
<comment type="similarity">
    <text evidence="1">Belongs to the ARG7 family.</text>
</comment>
<comment type="caution">
    <text evidence="2">The sequence shown here is derived from an EMBL/GenBank/DDBJ whole genome shotgun (WGS) entry which is preliminary data.</text>
</comment>
<accession>A0A2C9V4W2</accession>
<name>A0A2C9V4W2_MANES</name>
<evidence type="ECO:0000256" key="1">
    <source>
        <dbReference type="ARBA" id="ARBA00006974"/>
    </source>
</evidence>
<dbReference type="Gramene" id="Manes.10G098000.1.v8.1">
    <property type="protein sequence ID" value="Manes.10G098000.1.v8.1.CDS.1"/>
    <property type="gene ID" value="Manes.10G098000.v8.1"/>
</dbReference>
<dbReference type="OrthoDB" id="841641at2759"/>
<dbReference type="AlphaFoldDB" id="A0A2C9V4W2"/>
<dbReference type="PANTHER" id="PTHR31175:SF49">
    <property type="entry name" value="SAUR FAMILY PROTEIN"/>
    <property type="match status" value="1"/>
</dbReference>
<dbReference type="InterPro" id="IPR003676">
    <property type="entry name" value="SAUR_fam"/>
</dbReference>
<dbReference type="Proteomes" id="UP000091857">
    <property type="component" value="Chromosome 10"/>
</dbReference>
<keyword evidence="3" id="KW-1185">Reference proteome</keyword>
<dbReference type="PANTHER" id="PTHR31175">
    <property type="entry name" value="AUXIN-RESPONSIVE FAMILY PROTEIN"/>
    <property type="match status" value="1"/>
</dbReference>
<sequence>MINAKKLLKLAKKWQKMAAMRRRRITLPQTFGSIDSNSCSTSTVAEKGHFVVYSADEKRFLLPLEYLNNEMIKKLFNMAEEEFGLQTKGPLVLPCDSDLMEYTIALIKRKASRDLERALLVSIGSSYCSSSSHFQHQATTHQLPICSF</sequence>
<dbReference type="EMBL" id="CM004396">
    <property type="protein sequence ID" value="OAY39484.1"/>
    <property type="molecule type" value="Genomic_DNA"/>
</dbReference>
<proteinExistence type="inferred from homology"/>
<evidence type="ECO:0000313" key="3">
    <source>
        <dbReference type="Proteomes" id="UP000091857"/>
    </source>
</evidence>
<reference evidence="3" key="1">
    <citation type="journal article" date="2016" name="Nat. Biotechnol.">
        <title>Sequencing wild and cultivated cassava and related species reveals extensive interspecific hybridization and genetic diversity.</title>
        <authorList>
            <person name="Bredeson J.V."/>
            <person name="Lyons J.B."/>
            <person name="Prochnik S.E."/>
            <person name="Wu G.A."/>
            <person name="Ha C.M."/>
            <person name="Edsinger-Gonzales E."/>
            <person name="Grimwood J."/>
            <person name="Schmutz J."/>
            <person name="Rabbi I.Y."/>
            <person name="Egesi C."/>
            <person name="Nauluvula P."/>
            <person name="Lebot V."/>
            <person name="Ndunguru J."/>
            <person name="Mkamilo G."/>
            <person name="Bart R.S."/>
            <person name="Setter T.L."/>
            <person name="Gleadow R.M."/>
            <person name="Kulakow P."/>
            <person name="Ferguson M.E."/>
            <person name="Rounsley S."/>
            <person name="Rokhsar D.S."/>
        </authorList>
    </citation>
    <scope>NUCLEOTIDE SEQUENCE [LARGE SCALE GENOMIC DNA]</scope>
    <source>
        <strain evidence="3">cv. AM560-2</strain>
    </source>
</reference>